<feature type="region of interest" description="Disordered" evidence="7">
    <location>
        <begin position="129"/>
        <end position="151"/>
    </location>
</feature>
<evidence type="ECO:0000256" key="3">
    <source>
        <dbReference type="ARBA" id="ARBA00012744"/>
    </source>
</evidence>
<keyword evidence="4" id="KW-0732">Signal</keyword>
<proteinExistence type="inferred from homology"/>
<comment type="catalytic activity">
    <reaction evidence="1">
        <text>Hydrolysis of terminal, non-reducing beta-D-glucosyl residues with release of beta-D-glucose.</text>
        <dbReference type="EC" id="3.2.1.21"/>
    </reaction>
</comment>
<dbReference type="GO" id="GO:0008422">
    <property type="term" value="F:beta-glucosidase activity"/>
    <property type="evidence" value="ECO:0007669"/>
    <property type="project" value="UniProtKB-EC"/>
</dbReference>
<dbReference type="SUPFAM" id="SSF51445">
    <property type="entry name" value="(Trans)glycosidases"/>
    <property type="match status" value="1"/>
</dbReference>
<evidence type="ECO:0000256" key="7">
    <source>
        <dbReference type="SAM" id="MobiDB-lite"/>
    </source>
</evidence>
<dbReference type="InterPro" id="IPR036962">
    <property type="entry name" value="Glyco_hydro_3_N_sf"/>
</dbReference>
<evidence type="ECO:0000259" key="9">
    <source>
        <dbReference type="Pfam" id="PF01915"/>
    </source>
</evidence>
<dbReference type="AlphaFoldDB" id="A0A9D1XF25"/>
<evidence type="ECO:0000256" key="4">
    <source>
        <dbReference type="ARBA" id="ARBA00022729"/>
    </source>
</evidence>
<evidence type="ECO:0000259" key="8">
    <source>
        <dbReference type="Pfam" id="PF00933"/>
    </source>
</evidence>
<dbReference type="EC" id="3.2.1.21" evidence="3"/>
<dbReference type="Proteomes" id="UP000886890">
    <property type="component" value="Unassembled WGS sequence"/>
</dbReference>
<dbReference type="Pfam" id="PF00933">
    <property type="entry name" value="Glyco_hydro_3"/>
    <property type="match status" value="1"/>
</dbReference>
<evidence type="ECO:0000256" key="6">
    <source>
        <dbReference type="ARBA" id="ARBA00023295"/>
    </source>
</evidence>
<comment type="similarity">
    <text evidence="2">Belongs to the glycosyl hydrolase 3 family.</text>
</comment>
<keyword evidence="6" id="KW-0326">Glycosidase</keyword>
<protein>
    <recommendedName>
        <fullName evidence="3">beta-glucosidase</fullName>
        <ecNumber evidence="3">3.2.1.21</ecNumber>
    </recommendedName>
</protein>
<gene>
    <name evidence="10" type="ORF">H9734_10875</name>
</gene>
<dbReference type="PANTHER" id="PTHR30620:SF16">
    <property type="entry name" value="LYSOSOMAL BETA GLUCOSIDASE"/>
    <property type="match status" value="1"/>
</dbReference>
<dbReference type="InterPro" id="IPR002772">
    <property type="entry name" value="Glyco_hydro_3_C"/>
</dbReference>
<name>A0A9D1XF25_9FIRM</name>
<dbReference type="InterPro" id="IPR017853">
    <property type="entry name" value="GH"/>
</dbReference>
<dbReference type="PANTHER" id="PTHR30620">
    <property type="entry name" value="PERIPLASMIC BETA-GLUCOSIDASE-RELATED"/>
    <property type="match status" value="1"/>
</dbReference>
<sequence>MKKIVLDDYLNSPPRDGYIPAPYQLEEGENIDDFYLEPVLFHNPGGPTIGVTTCGVIVKDGLFFKDMDNDGVLSPYEDWRNDDETRARDMVAHLTLNQQAGLVLNTLWNTPLSFTREGAKDENGNIVPGKIFKRYDPEEPEPTSPLPGISMRCDDSDVLEKKLTAGVYRGEMNAEAGVAALYHNIGTQMLEYEACQGGVAIPYSLHTNPINIGYPDFLGMGAACLGDGNFDLVYEMADTDRKMMKACGLNIMYGPQVDVSTDPRWPRNSGTYGERPEITAGITKALVEGYQNGSDGLNEGSVVLTVKHFPGDGPAENGFEPHLPIGQWRLYPTPGSMEKYHLPPFQAAFDKKASAIMPDYSRISTDGRSTPQYYRGKLTSAEEVPSAYSKELITDLARDVMGFDGYVNSDSGITTVQIYGVEDLSLPERYAKAISAGTDVIGGNSDSENIVAAVEQGYLPKEDLDRANYRRLLSLFKQKRVDNPYLDPDDADRVRSENFENAKKAAYKACQKEVVLAKNHDGVLPMEKGKKVYIAVFSGDDAGAALAQSMGAGVAGDSNNESLRKQLAEMFTARGYQVVDTPEACDYAYLHVWPKQNNIVFLQSAMPVLELVDGELIDEREVNKSQRKTGRQIPVYTLRGVGQIPELAETVHAAGGKVIATCVVNNPWILDRLEPYVDGLTFQYTVSPVAMNNALGSQMDVLSGEYNPTGKMSLTMVSSTDVIAITEKEIDGVIREVCASPNDVPGYDKDKYIDPAILSKVKGGSYAYCDADGNYYRSGFGLCYPVNEA</sequence>
<dbReference type="EMBL" id="DXEK01000180">
    <property type="protein sequence ID" value="HIX78079.1"/>
    <property type="molecule type" value="Genomic_DNA"/>
</dbReference>
<dbReference type="InterPro" id="IPR051915">
    <property type="entry name" value="Cellulose_Degrad_GH3"/>
</dbReference>
<reference evidence="10" key="2">
    <citation type="submission" date="2021-04" db="EMBL/GenBank/DDBJ databases">
        <authorList>
            <person name="Gilroy R."/>
        </authorList>
    </citation>
    <scope>NUCLEOTIDE SEQUENCE</scope>
    <source>
        <strain evidence="10">CHK183-1962</strain>
    </source>
</reference>
<dbReference type="Pfam" id="PF01915">
    <property type="entry name" value="Glyco_hydro_3_C"/>
    <property type="match status" value="1"/>
</dbReference>
<organism evidence="10 11">
    <name type="scientific">Candidatus Fusicatenibacter merdavium</name>
    <dbReference type="NCBI Taxonomy" id="2838600"/>
    <lineage>
        <taxon>Bacteria</taxon>
        <taxon>Bacillati</taxon>
        <taxon>Bacillota</taxon>
        <taxon>Clostridia</taxon>
        <taxon>Lachnospirales</taxon>
        <taxon>Lachnospiraceae</taxon>
        <taxon>Fusicatenibacter</taxon>
    </lineage>
</organism>
<dbReference type="Gene3D" id="3.40.50.1700">
    <property type="entry name" value="Glycoside hydrolase family 3 C-terminal domain"/>
    <property type="match status" value="1"/>
</dbReference>
<evidence type="ECO:0000256" key="5">
    <source>
        <dbReference type="ARBA" id="ARBA00022801"/>
    </source>
</evidence>
<dbReference type="SUPFAM" id="SSF52279">
    <property type="entry name" value="Beta-D-glucan exohydrolase, C-terminal domain"/>
    <property type="match status" value="1"/>
</dbReference>
<dbReference type="InterPro" id="IPR001764">
    <property type="entry name" value="Glyco_hydro_3_N"/>
</dbReference>
<feature type="domain" description="Glycoside hydrolase family 3 N-terminal" evidence="8">
    <location>
        <begin position="228"/>
        <end position="472"/>
    </location>
</feature>
<reference evidence="10" key="1">
    <citation type="journal article" date="2021" name="PeerJ">
        <title>Extensive microbial diversity within the chicken gut microbiome revealed by metagenomics and culture.</title>
        <authorList>
            <person name="Gilroy R."/>
            <person name="Ravi A."/>
            <person name="Getino M."/>
            <person name="Pursley I."/>
            <person name="Horton D.L."/>
            <person name="Alikhan N.F."/>
            <person name="Baker D."/>
            <person name="Gharbi K."/>
            <person name="Hall N."/>
            <person name="Watson M."/>
            <person name="Adriaenssens E.M."/>
            <person name="Foster-Nyarko E."/>
            <person name="Jarju S."/>
            <person name="Secka A."/>
            <person name="Antonio M."/>
            <person name="Oren A."/>
            <person name="Chaudhuri R.R."/>
            <person name="La Ragione R."/>
            <person name="Hildebrand F."/>
            <person name="Pallen M.J."/>
        </authorList>
    </citation>
    <scope>NUCLEOTIDE SEQUENCE</scope>
    <source>
        <strain evidence="10">CHK183-1962</strain>
    </source>
</reference>
<evidence type="ECO:0000313" key="10">
    <source>
        <dbReference type="EMBL" id="HIX78079.1"/>
    </source>
</evidence>
<feature type="domain" description="Glycoside hydrolase family 3 C-terminal" evidence="9">
    <location>
        <begin position="514"/>
        <end position="724"/>
    </location>
</feature>
<dbReference type="InterPro" id="IPR036881">
    <property type="entry name" value="Glyco_hydro_3_C_sf"/>
</dbReference>
<accession>A0A9D1XF25</accession>
<keyword evidence="5 10" id="KW-0378">Hydrolase</keyword>
<evidence type="ECO:0000313" key="11">
    <source>
        <dbReference type="Proteomes" id="UP000886890"/>
    </source>
</evidence>
<comment type="caution">
    <text evidence="10">The sequence shown here is derived from an EMBL/GenBank/DDBJ whole genome shotgun (WGS) entry which is preliminary data.</text>
</comment>
<dbReference type="GO" id="GO:0009251">
    <property type="term" value="P:glucan catabolic process"/>
    <property type="evidence" value="ECO:0007669"/>
    <property type="project" value="TreeGrafter"/>
</dbReference>
<evidence type="ECO:0000256" key="1">
    <source>
        <dbReference type="ARBA" id="ARBA00000448"/>
    </source>
</evidence>
<evidence type="ECO:0000256" key="2">
    <source>
        <dbReference type="ARBA" id="ARBA00005336"/>
    </source>
</evidence>
<dbReference type="Gene3D" id="3.20.20.300">
    <property type="entry name" value="Glycoside hydrolase, family 3, N-terminal domain"/>
    <property type="match status" value="1"/>
</dbReference>